<dbReference type="Gramene" id="Ma06_t27970.1">
    <property type="protein sequence ID" value="Ma06_p27970.1"/>
    <property type="gene ID" value="Ma06_g27970"/>
</dbReference>
<proteinExistence type="predicted"/>
<keyword evidence="3" id="KW-1185">Reference proteome</keyword>
<reference evidence="2" key="2">
    <citation type="submission" date="2021-05" db="UniProtKB">
        <authorList>
            <consortium name="EnsemblPlants"/>
        </authorList>
    </citation>
    <scope>IDENTIFICATION</scope>
    <source>
        <strain evidence="2">subsp. malaccensis</strain>
    </source>
</reference>
<evidence type="ECO:0000313" key="2">
    <source>
        <dbReference type="EnsemblPlants" id="Ma06_p27970.1"/>
    </source>
</evidence>
<protein>
    <submittedName>
        <fullName evidence="1">(wild Malaysian banana) hypothetical protein</fullName>
    </submittedName>
</protein>
<organism evidence="2 3">
    <name type="scientific">Musa acuminata subsp. malaccensis</name>
    <name type="common">Wild banana</name>
    <name type="synonym">Musa malaccensis</name>
    <dbReference type="NCBI Taxonomy" id="214687"/>
    <lineage>
        <taxon>Eukaryota</taxon>
        <taxon>Viridiplantae</taxon>
        <taxon>Streptophyta</taxon>
        <taxon>Embryophyta</taxon>
        <taxon>Tracheophyta</taxon>
        <taxon>Spermatophyta</taxon>
        <taxon>Magnoliopsida</taxon>
        <taxon>Liliopsida</taxon>
        <taxon>Zingiberales</taxon>
        <taxon>Musaceae</taxon>
        <taxon>Musa</taxon>
    </lineage>
</organism>
<dbReference type="AlphaFoldDB" id="A0A804JL92"/>
<accession>A0A804JL92</accession>
<gene>
    <name evidence="1" type="ORF">GSMUA_174110.1</name>
</gene>
<sequence length="62" mass="7372">MILLFQRPYDVLVLNGSILVQPQLRGERCCDEDEQHDRFSPPSRFRDLFATKTSKRNEEKFT</sequence>
<dbReference type="EMBL" id="HG996471">
    <property type="protein sequence ID" value="CAG1847616.1"/>
    <property type="molecule type" value="Genomic_DNA"/>
</dbReference>
<name>A0A804JL92_MUSAM</name>
<dbReference type="Proteomes" id="UP000012960">
    <property type="component" value="Unplaced"/>
</dbReference>
<evidence type="ECO:0000313" key="1">
    <source>
        <dbReference type="EMBL" id="CAG1847616.1"/>
    </source>
</evidence>
<dbReference type="InParanoid" id="A0A804JL92"/>
<dbReference type="EnsemblPlants" id="Ma06_t27970.1">
    <property type="protein sequence ID" value="Ma06_p27970.1"/>
    <property type="gene ID" value="Ma06_g27970"/>
</dbReference>
<evidence type="ECO:0000313" key="3">
    <source>
        <dbReference type="Proteomes" id="UP000012960"/>
    </source>
</evidence>
<reference evidence="1" key="1">
    <citation type="submission" date="2021-03" db="EMBL/GenBank/DDBJ databases">
        <authorList>
            <consortium name="Genoscope - CEA"/>
            <person name="William W."/>
        </authorList>
    </citation>
    <scope>NUCLEOTIDE SEQUENCE</scope>
    <source>
        <strain evidence="1">Doubled-haploid Pahang</strain>
    </source>
</reference>